<feature type="region of interest" description="Disordered" evidence="1">
    <location>
        <begin position="654"/>
        <end position="719"/>
    </location>
</feature>
<protein>
    <recommendedName>
        <fullName evidence="6">S-layer protein</fullName>
    </recommendedName>
</protein>
<dbReference type="PROSITE" id="PS50853">
    <property type="entry name" value="FN3"/>
    <property type="match status" value="1"/>
</dbReference>
<dbReference type="Proteomes" id="UP000490800">
    <property type="component" value="Unassembled WGS sequence"/>
</dbReference>
<evidence type="ECO:0000259" key="2">
    <source>
        <dbReference type="PROSITE" id="PS50853"/>
    </source>
</evidence>
<dbReference type="Pfam" id="PF00395">
    <property type="entry name" value="SLH"/>
    <property type="match status" value="3"/>
</dbReference>
<dbReference type="RefSeq" id="WP_157336413.1">
    <property type="nucleotide sequence ID" value="NZ_RHLK01000007.1"/>
</dbReference>
<dbReference type="AlphaFoldDB" id="A0A7X3FJA1"/>
<name>A0A7X3FJA1_9BACL</name>
<evidence type="ECO:0000313" key="4">
    <source>
        <dbReference type="EMBL" id="MVP00701.1"/>
    </source>
</evidence>
<evidence type="ECO:0000313" key="5">
    <source>
        <dbReference type="Proteomes" id="UP000490800"/>
    </source>
</evidence>
<dbReference type="InterPro" id="IPR013783">
    <property type="entry name" value="Ig-like_fold"/>
</dbReference>
<evidence type="ECO:0000256" key="1">
    <source>
        <dbReference type="SAM" id="MobiDB-lite"/>
    </source>
</evidence>
<dbReference type="SUPFAM" id="SSF49265">
    <property type="entry name" value="Fibronectin type III"/>
    <property type="match status" value="1"/>
</dbReference>
<dbReference type="SUPFAM" id="SSF49464">
    <property type="entry name" value="Carboxypeptidase regulatory domain-like"/>
    <property type="match status" value="1"/>
</dbReference>
<feature type="compositionally biased region" description="Gly residues" evidence="1">
    <location>
        <begin position="658"/>
        <end position="667"/>
    </location>
</feature>
<evidence type="ECO:0008006" key="6">
    <source>
        <dbReference type="Google" id="ProtNLM"/>
    </source>
</evidence>
<proteinExistence type="predicted"/>
<reference evidence="4 5" key="1">
    <citation type="journal article" date="2019" name="Microorganisms">
        <title>Paenibacillus lutrae sp. nov., A Chitinolytic Species Isolated from A River Otter in Castril Natural Park, Granada, Spain.</title>
        <authorList>
            <person name="Rodriguez M."/>
            <person name="Reina J.C."/>
            <person name="Bejar V."/>
            <person name="Llamas I."/>
        </authorList>
    </citation>
    <scope>NUCLEOTIDE SEQUENCE [LARGE SCALE GENOMIC DNA]</scope>
    <source>
        <strain evidence="4 5">N10</strain>
    </source>
</reference>
<dbReference type="InterPro" id="IPR032109">
    <property type="entry name" value="Big_3_5"/>
</dbReference>
<feature type="compositionally biased region" description="Pro residues" evidence="1">
    <location>
        <begin position="687"/>
        <end position="717"/>
    </location>
</feature>
<dbReference type="OrthoDB" id="2506510at2"/>
<organism evidence="4 5">
    <name type="scientific">Paenibacillus lutrae</name>
    <dbReference type="NCBI Taxonomy" id="2078573"/>
    <lineage>
        <taxon>Bacteria</taxon>
        <taxon>Bacillati</taxon>
        <taxon>Bacillota</taxon>
        <taxon>Bacilli</taxon>
        <taxon>Bacillales</taxon>
        <taxon>Paenibacillaceae</taxon>
        <taxon>Paenibacillus</taxon>
    </lineage>
</organism>
<dbReference type="EMBL" id="RHLK01000007">
    <property type="protein sequence ID" value="MVP00701.1"/>
    <property type="molecule type" value="Genomic_DNA"/>
</dbReference>
<dbReference type="Gene3D" id="2.60.40.10">
    <property type="entry name" value="Immunoglobulins"/>
    <property type="match status" value="3"/>
</dbReference>
<comment type="caution">
    <text evidence="4">The sequence shown here is derived from an EMBL/GenBank/DDBJ whole genome shotgun (WGS) entry which is preliminary data.</text>
</comment>
<dbReference type="InterPro" id="IPR003961">
    <property type="entry name" value="FN3_dom"/>
</dbReference>
<dbReference type="Pfam" id="PF16640">
    <property type="entry name" value="Big_3_5"/>
    <property type="match status" value="1"/>
</dbReference>
<accession>A0A7X3FJA1</accession>
<dbReference type="InterPro" id="IPR036116">
    <property type="entry name" value="FN3_sf"/>
</dbReference>
<keyword evidence="5" id="KW-1185">Reference proteome</keyword>
<dbReference type="PANTHER" id="PTHR43308">
    <property type="entry name" value="OUTER MEMBRANE PROTEIN ALPHA-RELATED"/>
    <property type="match status" value="1"/>
</dbReference>
<gene>
    <name evidence="4" type="ORF">EDM21_14410</name>
</gene>
<feature type="domain" description="SLH" evidence="3">
    <location>
        <begin position="808"/>
        <end position="871"/>
    </location>
</feature>
<feature type="domain" description="Fibronectin type-III" evidence="2">
    <location>
        <begin position="437"/>
        <end position="546"/>
    </location>
</feature>
<dbReference type="InterPro" id="IPR051465">
    <property type="entry name" value="Cell_Envelope_Struct_Comp"/>
</dbReference>
<evidence type="ECO:0000259" key="3">
    <source>
        <dbReference type="PROSITE" id="PS51272"/>
    </source>
</evidence>
<dbReference type="InterPro" id="IPR008969">
    <property type="entry name" value="CarboxyPept-like_regulatory"/>
</dbReference>
<feature type="domain" description="SLH" evidence="3">
    <location>
        <begin position="750"/>
        <end position="807"/>
    </location>
</feature>
<dbReference type="Gene3D" id="2.60.40.1120">
    <property type="entry name" value="Carboxypeptidase-like, regulatory domain"/>
    <property type="match status" value="1"/>
</dbReference>
<dbReference type="PROSITE" id="PS51272">
    <property type="entry name" value="SLH"/>
    <property type="match status" value="2"/>
</dbReference>
<sequence length="928" mass="97877">MKEGRLRSIFALLLSIVLLLPTQFAYGLADTNEGGLYNFTLALSEIDKNGDNTSTIVEEAPLQGGKVSVNGQEYTTDEAGVAVAALSNGTYSFSISKDGYQGQTGTVTISGGPQTLKRVLAPMSPPSVKLAPVGQITTTSASVGGKVTNDGGAAVTERGVVYSTERNFTAENGTKVIASGTAGLNEVFMSTLSGLLPDGNYYYFRAYATNSVGTGYSEEFSFYTKRTEPTVTTSVYTATVTSVSATVYGNVLSTGIWPLVERGIEVKTQYPTMKSTKFPVAGTAGEFSVSLTDLQQGVRYNVRAYTKSSHGYDYGDELAFDTTPKEPELTTELHTVDYMNVVLGSKIKSIGSNVTMIRDSHNSRGFVLDTNPNPTLETGMKIRAGYGEPHKEFVTYMKAQELAKGKTYYARSFATNDEGLTGYGNEVSFTTVSLAPAVTTTEASLITATTATIGGNVTDDGGAPVTERGVIYSTDSSLTVNKGTKVTAAGTTGEFSVPITNLTPNKTYYMRAYAINKNGTSYGAEKYFETLAGAPAPSPTPTAPPTTPDVKAPTLTTITSTLNPSQQGQAVTFTVKAASHPQTSGTLTGTVDLMDGASLLDTLTLEPVGISNGYARASYTANDLSVGEHTITAVYHGDRNFAGSTSAAFIQVVQGTTSGPGGNGGNGDPDDDDQEPSSPPAEEKPEPAPPVSPEVSPTPVPPAPTPAPEEKPTPAPAPEDELFKKDVFKSGKNVVEDIQAMINEAVKNPAPAFTPADTKNHWAEKTIDIFLKLNIIYGYEDNTIKPNREISRGEFVAILSRIFDVGGTNPIGLNDVKGHWAQEAIEKFAQAGIIGGFGDGTFQPNRFITREEMVVILSRIVNLQGAGHTGDSNADPIDAAAQAGIIEGNGDGKLNPGGTAVRADALQLILNTLKLNSSIKTMLEIMAD</sequence>
<dbReference type="InterPro" id="IPR001119">
    <property type="entry name" value="SLH_dom"/>
</dbReference>